<reference evidence="3 4" key="1">
    <citation type="submission" date="2021-01" db="EMBL/GenBank/DDBJ databases">
        <title>Genome seq and assembly of Nocardiodes sp. G10.</title>
        <authorList>
            <person name="Chhetri G."/>
        </authorList>
    </citation>
    <scope>NUCLEOTIDE SEQUENCE [LARGE SCALE GENOMIC DNA]</scope>
    <source>
        <strain evidence="3 4">G10</strain>
    </source>
</reference>
<organism evidence="3 4">
    <name type="scientific">Nocardioides baculatus</name>
    <dbReference type="NCBI Taxonomy" id="2801337"/>
    <lineage>
        <taxon>Bacteria</taxon>
        <taxon>Bacillati</taxon>
        <taxon>Actinomycetota</taxon>
        <taxon>Actinomycetes</taxon>
        <taxon>Propionibacteriales</taxon>
        <taxon>Nocardioidaceae</taxon>
        <taxon>Nocardioides</taxon>
    </lineage>
</organism>
<evidence type="ECO:0000313" key="4">
    <source>
        <dbReference type="Proteomes" id="UP000636918"/>
    </source>
</evidence>
<evidence type="ECO:0000313" key="3">
    <source>
        <dbReference type="EMBL" id="MBL0748585.1"/>
    </source>
</evidence>
<keyword evidence="4" id="KW-1185">Reference proteome</keyword>
<proteinExistence type="predicted"/>
<feature type="domain" description="HNH nuclease" evidence="2">
    <location>
        <begin position="365"/>
        <end position="426"/>
    </location>
</feature>
<evidence type="ECO:0000256" key="1">
    <source>
        <dbReference type="SAM" id="MobiDB-lite"/>
    </source>
</evidence>
<gene>
    <name evidence="3" type="ORF">JI751_13285</name>
</gene>
<dbReference type="EMBL" id="JAERSG010000004">
    <property type="protein sequence ID" value="MBL0748585.1"/>
    <property type="molecule type" value="Genomic_DNA"/>
</dbReference>
<sequence>MIEKLAAPGTGGVDALTGSDLLASIRASRDLENAEAARQLDLAAQWADLHPPESIHSAAAFTVPGTDHEEPLAGEGCPLVAEFCVAELGTVPGISSTSAKKLIGHALELRHRLPRLWAQVQAGHVPAWRARSVAEATIHSTPALTREAAGFVDAQVAAVAGRIGPAQLDRLVAETIKRYDLAPEDPADPAADPEDGYLSVDPRHATLHDEDVHFAGTMRWEAELDIADSLDLDKALSRKAAEQKALGSTESLDVRRSKALGDLARTQTALDLASGGVEARSARTSTTEDGLPAAREVVLHAHFDAGTVGETTVFGPTGRLEEGQRLLLLDQVQSWCGDSRTKVTIKPVIDLNTALSTPGYAIPDRIREQVILRDRTCVFPWCTRPARGCDVDHVVEYDHQAEAEGRSQPGPTSTRNLACLCRFHHRLKTHSAWRYRVTGPGAYEWTSPHGHRYCRDRTGTRPIEPDPPARP</sequence>
<dbReference type="RefSeq" id="WP_201937326.1">
    <property type="nucleotide sequence ID" value="NZ_JAERSG010000004.1"/>
</dbReference>
<dbReference type="SMART" id="SM00507">
    <property type="entry name" value="HNHc"/>
    <property type="match status" value="1"/>
</dbReference>
<dbReference type="Proteomes" id="UP000636918">
    <property type="component" value="Unassembled WGS sequence"/>
</dbReference>
<feature type="region of interest" description="Disordered" evidence="1">
    <location>
        <begin position="182"/>
        <end position="201"/>
    </location>
</feature>
<dbReference type="InterPro" id="IPR003870">
    <property type="entry name" value="DUF222"/>
</dbReference>
<evidence type="ECO:0000259" key="2">
    <source>
        <dbReference type="SMART" id="SM00507"/>
    </source>
</evidence>
<dbReference type="InterPro" id="IPR003615">
    <property type="entry name" value="HNH_nuc"/>
</dbReference>
<feature type="compositionally biased region" description="Acidic residues" evidence="1">
    <location>
        <begin position="182"/>
        <end position="195"/>
    </location>
</feature>
<comment type="caution">
    <text evidence="3">The sequence shown here is derived from an EMBL/GenBank/DDBJ whole genome shotgun (WGS) entry which is preliminary data.</text>
</comment>
<accession>A0ABS1LA69</accession>
<name>A0ABS1LA69_9ACTN</name>
<protein>
    <submittedName>
        <fullName evidence="3">DUF222 domain-containing protein</fullName>
    </submittedName>
</protein>
<dbReference type="Pfam" id="PF02720">
    <property type="entry name" value="DUF222"/>
    <property type="match status" value="1"/>
</dbReference>
<dbReference type="CDD" id="cd00085">
    <property type="entry name" value="HNHc"/>
    <property type="match status" value="1"/>
</dbReference>